<organism evidence="3 4">
    <name type="scientific">Desulfofarcimen acetoxidans (strain ATCC 49208 / DSM 771 / KCTC 5769 / VKM B-1644 / 5575)</name>
    <name type="common">Desulfotomaculum acetoxidans</name>
    <dbReference type="NCBI Taxonomy" id="485916"/>
    <lineage>
        <taxon>Bacteria</taxon>
        <taxon>Bacillati</taxon>
        <taxon>Bacillota</taxon>
        <taxon>Clostridia</taxon>
        <taxon>Eubacteriales</taxon>
        <taxon>Peptococcaceae</taxon>
        <taxon>Desulfofarcimen</taxon>
    </lineage>
</organism>
<evidence type="ECO:0000256" key="1">
    <source>
        <dbReference type="ARBA" id="ARBA00009350"/>
    </source>
</evidence>
<dbReference type="KEGG" id="dae:Dtox_0233"/>
<dbReference type="RefSeq" id="WP_015755907.1">
    <property type="nucleotide sequence ID" value="NC_013216.1"/>
</dbReference>
<dbReference type="HOGENOM" id="CLU_094511_0_1_9"/>
<reference evidence="3 4" key="1">
    <citation type="journal article" date="2009" name="Stand. Genomic Sci.">
        <title>Complete genome sequence of Desulfotomaculum acetoxidans type strain (5575).</title>
        <authorList>
            <person name="Spring S."/>
            <person name="Lapidus A."/>
            <person name="Schroder M."/>
            <person name="Gleim D."/>
            <person name="Sims D."/>
            <person name="Meincke L."/>
            <person name="Glavina Del Rio T."/>
            <person name="Tice H."/>
            <person name="Copeland A."/>
            <person name="Cheng J.F."/>
            <person name="Lucas S."/>
            <person name="Chen F."/>
            <person name="Nolan M."/>
            <person name="Bruce D."/>
            <person name="Goodwin L."/>
            <person name="Pitluck S."/>
            <person name="Ivanova N."/>
            <person name="Mavromatis K."/>
            <person name="Mikhailova N."/>
            <person name="Pati A."/>
            <person name="Chen A."/>
            <person name="Palaniappan K."/>
            <person name="Land M."/>
            <person name="Hauser L."/>
            <person name="Chang Y.J."/>
            <person name="Jeffries C.D."/>
            <person name="Chain P."/>
            <person name="Saunders E."/>
            <person name="Brettin T."/>
            <person name="Detter J.C."/>
            <person name="Goker M."/>
            <person name="Bristow J."/>
            <person name="Eisen J.A."/>
            <person name="Markowitz V."/>
            <person name="Hugenholtz P."/>
            <person name="Kyrpides N.C."/>
            <person name="Klenk H.P."/>
            <person name="Han C."/>
        </authorList>
    </citation>
    <scope>NUCLEOTIDE SEQUENCE [LARGE SCALE GENOMIC DNA]</scope>
    <source>
        <strain evidence="4">ATCC 49208 / DSM 771 / VKM B-1644</strain>
    </source>
</reference>
<dbReference type="eggNOG" id="COG1342">
    <property type="taxonomic scope" value="Bacteria"/>
</dbReference>
<evidence type="ECO:0000256" key="2">
    <source>
        <dbReference type="HAMAP-Rule" id="MF_00674"/>
    </source>
</evidence>
<sequence>MSRPPKCRRVEHVPHLTYFKPAGVPLCDLEEVCLTVEELESVRLKDYEGLEQEACAEKMGISRPTFHRIVIAARAKIADALVYGKAIRVNGGNFELAMEKIVCSNCNHEWEAPYRHTHKRGKCKGGSEVKQRRDVECPRCREKLADMHSAEKND</sequence>
<protein>
    <recommendedName>
        <fullName evidence="2">UPF0251 protein Dtox_0233</fullName>
    </recommendedName>
</protein>
<dbReference type="STRING" id="485916.Dtox_0233"/>
<dbReference type="AlphaFoldDB" id="C8W3T2"/>
<dbReference type="PANTHER" id="PTHR37478">
    <property type="match status" value="1"/>
</dbReference>
<dbReference type="PANTHER" id="PTHR37478:SF2">
    <property type="entry name" value="UPF0251 PROTEIN TK0562"/>
    <property type="match status" value="1"/>
</dbReference>
<dbReference type="Pfam" id="PF02001">
    <property type="entry name" value="DUF134"/>
    <property type="match status" value="1"/>
</dbReference>
<evidence type="ECO:0000313" key="3">
    <source>
        <dbReference type="EMBL" id="ACV61186.1"/>
    </source>
</evidence>
<dbReference type="HAMAP" id="MF_00674">
    <property type="entry name" value="UPF0251"/>
    <property type="match status" value="1"/>
</dbReference>
<dbReference type="InterPro" id="IPR002852">
    <property type="entry name" value="UPF0251"/>
</dbReference>
<name>C8W3T2_DESAS</name>
<accession>C8W3T2</accession>
<keyword evidence="4" id="KW-1185">Reference proteome</keyword>
<proteinExistence type="inferred from homology"/>
<comment type="similarity">
    <text evidence="1 2">Belongs to the UPF0251 family.</text>
</comment>
<dbReference type="Proteomes" id="UP000002217">
    <property type="component" value="Chromosome"/>
</dbReference>
<gene>
    <name evidence="3" type="ordered locus">Dtox_0233</name>
</gene>
<evidence type="ECO:0000313" key="4">
    <source>
        <dbReference type="Proteomes" id="UP000002217"/>
    </source>
</evidence>
<dbReference type="OrthoDB" id="280278at2"/>
<dbReference type="EMBL" id="CP001720">
    <property type="protein sequence ID" value="ACV61186.1"/>
    <property type="molecule type" value="Genomic_DNA"/>
</dbReference>